<evidence type="ECO:0000259" key="9">
    <source>
        <dbReference type="Pfam" id="PF13515"/>
    </source>
</evidence>
<evidence type="ECO:0000256" key="7">
    <source>
        <dbReference type="SAM" id="Phobius"/>
    </source>
</evidence>
<evidence type="ECO:0000259" key="8">
    <source>
        <dbReference type="Pfam" id="PF12805"/>
    </source>
</evidence>
<evidence type="ECO:0000256" key="3">
    <source>
        <dbReference type="ARBA" id="ARBA00022692"/>
    </source>
</evidence>
<evidence type="ECO:0000256" key="2">
    <source>
        <dbReference type="ARBA" id="ARBA00022475"/>
    </source>
</evidence>
<dbReference type="PANTHER" id="PTHR30509">
    <property type="entry name" value="P-HYDROXYBENZOIC ACID EFFLUX PUMP SUBUNIT-RELATED"/>
    <property type="match status" value="1"/>
</dbReference>
<keyword evidence="5 7" id="KW-0472">Membrane</keyword>
<evidence type="ECO:0000256" key="1">
    <source>
        <dbReference type="ARBA" id="ARBA00004651"/>
    </source>
</evidence>
<dbReference type="InterPro" id="IPR032692">
    <property type="entry name" value="YccS_N"/>
</dbReference>
<accession>A0A926JV44</accession>
<evidence type="ECO:0000256" key="4">
    <source>
        <dbReference type="ARBA" id="ARBA00022989"/>
    </source>
</evidence>
<protein>
    <submittedName>
        <fullName evidence="10">FUSC family protein</fullName>
    </submittedName>
</protein>
<name>A0A926JV44_9FLAO</name>
<dbReference type="EMBL" id="JACVDC010000077">
    <property type="protein sequence ID" value="MBC9797879.1"/>
    <property type="molecule type" value="Genomic_DNA"/>
</dbReference>
<feature type="transmembrane region" description="Helical" evidence="7">
    <location>
        <begin position="20"/>
        <end position="51"/>
    </location>
</feature>
<feature type="transmembrane region" description="Helical" evidence="7">
    <location>
        <begin position="89"/>
        <end position="107"/>
    </location>
</feature>
<dbReference type="RefSeq" id="WP_187967006.1">
    <property type="nucleotide sequence ID" value="NZ_JACVDC010000077.1"/>
</dbReference>
<dbReference type="InterPro" id="IPR049453">
    <property type="entry name" value="Memb_transporter_dom"/>
</dbReference>
<keyword evidence="11" id="KW-1185">Reference proteome</keyword>
<feature type="domain" description="Integral membrane protein YccS N-terminal" evidence="8">
    <location>
        <begin position="66"/>
        <end position="344"/>
    </location>
</feature>
<feature type="transmembrane region" description="Helical" evidence="7">
    <location>
        <begin position="489"/>
        <end position="507"/>
    </location>
</feature>
<evidence type="ECO:0000256" key="6">
    <source>
        <dbReference type="ARBA" id="ARBA00043993"/>
    </source>
</evidence>
<keyword evidence="4 7" id="KW-1133">Transmembrane helix</keyword>
<feature type="transmembrane region" description="Helical" evidence="7">
    <location>
        <begin position="612"/>
        <end position="633"/>
    </location>
</feature>
<evidence type="ECO:0000256" key="5">
    <source>
        <dbReference type="ARBA" id="ARBA00023136"/>
    </source>
</evidence>
<comment type="subcellular location">
    <subcellularLocation>
        <location evidence="1">Cell membrane</location>
        <topology evidence="1">Multi-pass membrane protein</topology>
    </subcellularLocation>
</comment>
<organism evidence="10 11">
    <name type="scientific">Sinomicrobium weinanense</name>
    <dbReference type="NCBI Taxonomy" id="2842200"/>
    <lineage>
        <taxon>Bacteria</taxon>
        <taxon>Pseudomonadati</taxon>
        <taxon>Bacteroidota</taxon>
        <taxon>Flavobacteriia</taxon>
        <taxon>Flavobacteriales</taxon>
        <taxon>Flavobacteriaceae</taxon>
        <taxon>Sinomicrobium</taxon>
    </lineage>
</organism>
<sequence length="740" mass="83958">MNRQLQKFLESTDFIRAVKVAIAAATPVILFSYLDLFSIGFTIALGALFTFISDIPGNLRHRINGMLASNLIATGSTVIVSLATVNHWIFYPVLILLVFFLSMIAVYGHRATLVSFSGLLAMSLSFAHSYTGWDLLEHAGLMIAGGLFYLCISMTFHYIRPYRYAELQMAECILLTARYLKLRGKLWDAHANRDKITEKLLTLQIELNDIHEKLRETLIRNRTKSGSSNQNRRLLIAHIELEEILELAMATSFDYEKLHQAFGKYSYVLNAYQHLAYNLAALLNQLGQSVEKGKKYTSEHRPYKELESFKKAIDRYEAEAGLSSSGTSEEVLMLINMFNYVEKQVEKIKVVEYTFTPAVKPKELKRGDRELEKLLTLHHYSPITLTQNLSFSSTIFRHSLRLTLTVLAGFLIGNILTIQNTYWILLTIVVIMRPGYGLTKQRSYHRTIGTLAGGAIAFGIISIVHNTTILGILAMTCMVLGFSFTQRNYPIAATFITLYVIFVYGMLSPDIQDVILFRITDTLIGTVLAFSANHFLWPSWEFLSLPTFLEDSIKATRDYIREISVFYNKKGEVPLSYPLARKHAFIETGNLMASFQRMTQEPKSRQKQLRQFYTLVVLNHALLSSAASLGAFIQSRKTTKASEAFNAITNAIIKNLDNAAALLTEGQKIPVDTETRKMLNLRFTELKAIREKEIRASNGVHDDTFKLKMEESQLVIQHLIGLTNLSENIEKAVREIQKNR</sequence>
<proteinExistence type="inferred from homology"/>
<dbReference type="GO" id="GO:0005886">
    <property type="term" value="C:plasma membrane"/>
    <property type="evidence" value="ECO:0007669"/>
    <property type="project" value="UniProtKB-SubCell"/>
</dbReference>
<dbReference type="Pfam" id="PF13515">
    <property type="entry name" value="FUSC_2"/>
    <property type="match status" value="1"/>
</dbReference>
<dbReference type="Pfam" id="PF12805">
    <property type="entry name" value="FUSC-like"/>
    <property type="match status" value="1"/>
</dbReference>
<evidence type="ECO:0000313" key="10">
    <source>
        <dbReference type="EMBL" id="MBC9797879.1"/>
    </source>
</evidence>
<feature type="transmembrane region" description="Helical" evidence="7">
    <location>
        <begin position="63"/>
        <end position="83"/>
    </location>
</feature>
<feature type="domain" description="Integral membrane bound transporter" evidence="9">
    <location>
        <begin position="410"/>
        <end position="530"/>
    </location>
</feature>
<keyword evidence="2" id="KW-1003">Cell membrane</keyword>
<feature type="transmembrane region" description="Helical" evidence="7">
    <location>
        <begin position="139"/>
        <end position="159"/>
    </location>
</feature>
<keyword evidence="3 7" id="KW-0812">Transmembrane</keyword>
<dbReference type="AlphaFoldDB" id="A0A926JV44"/>
<dbReference type="PANTHER" id="PTHR30509:SF8">
    <property type="entry name" value="INNER MEMBRANE PROTEIN YCCS"/>
    <property type="match status" value="1"/>
</dbReference>
<reference evidence="10 11" key="1">
    <citation type="submission" date="2020-09" db="EMBL/GenBank/DDBJ databases">
        <title>Sinomicrobium weinanense sp. nov., a halophilic bacteria isolated from saline-alkali soil.</title>
        <authorList>
            <person name="Wu P."/>
            <person name="Ren H."/>
            <person name="Mei Y."/>
            <person name="Liang Y."/>
            <person name="Chen Z."/>
        </authorList>
    </citation>
    <scope>NUCLEOTIDE SEQUENCE [LARGE SCALE GENOMIC DNA]</scope>
    <source>
        <strain evidence="10 11">FJxs</strain>
    </source>
</reference>
<feature type="transmembrane region" description="Helical" evidence="7">
    <location>
        <begin position="451"/>
        <end position="483"/>
    </location>
</feature>
<gene>
    <name evidence="10" type="ORF">IBL28_18045</name>
</gene>
<comment type="caution">
    <text evidence="10">The sequence shown here is derived from an EMBL/GenBank/DDBJ whole genome shotgun (WGS) entry which is preliminary data.</text>
</comment>
<feature type="transmembrane region" description="Helical" evidence="7">
    <location>
        <begin position="399"/>
        <end position="416"/>
    </location>
</feature>
<feature type="transmembrane region" description="Helical" evidence="7">
    <location>
        <begin position="114"/>
        <end position="133"/>
    </location>
</feature>
<comment type="similarity">
    <text evidence="6">Belongs to the YccS/YhfK family.</text>
</comment>
<dbReference type="Proteomes" id="UP000653730">
    <property type="component" value="Unassembled WGS sequence"/>
</dbReference>
<feature type="transmembrane region" description="Helical" evidence="7">
    <location>
        <begin position="519"/>
        <end position="537"/>
    </location>
</feature>
<evidence type="ECO:0000313" key="11">
    <source>
        <dbReference type="Proteomes" id="UP000653730"/>
    </source>
</evidence>